<evidence type="ECO:0000256" key="12">
    <source>
        <dbReference type="ARBA" id="ARBA00023027"/>
    </source>
</evidence>
<keyword evidence="10 17" id="KW-0249">Electron transport</keyword>
<geneLocation type="mitochondrion" evidence="20"/>
<evidence type="ECO:0000259" key="19">
    <source>
        <dbReference type="Pfam" id="PF06444"/>
    </source>
</evidence>
<evidence type="ECO:0000313" key="20">
    <source>
        <dbReference type="EMBL" id="AGN71368.1"/>
    </source>
</evidence>
<dbReference type="InterPro" id="IPR050175">
    <property type="entry name" value="Complex_I_Subunit_2"/>
</dbReference>
<keyword evidence="11 17" id="KW-1133">Transmembrane helix</keyword>
<evidence type="ECO:0000256" key="9">
    <source>
        <dbReference type="ARBA" id="ARBA00022967"/>
    </source>
</evidence>
<evidence type="ECO:0000256" key="16">
    <source>
        <dbReference type="ARBA" id="ARBA00049551"/>
    </source>
</evidence>
<feature type="domain" description="NADH dehydrogenase subunit 2 C-terminal" evidence="19">
    <location>
        <begin position="292"/>
        <end position="343"/>
    </location>
</feature>
<evidence type="ECO:0000256" key="4">
    <source>
        <dbReference type="ARBA" id="ARBA00021008"/>
    </source>
</evidence>
<name>S4V031_9NEOB</name>
<evidence type="ECO:0000256" key="11">
    <source>
        <dbReference type="ARBA" id="ARBA00022989"/>
    </source>
</evidence>
<dbReference type="PRINTS" id="PR01436">
    <property type="entry name" value="NADHDHGNASE2"/>
</dbReference>
<keyword evidence="12 17" id="KW-0520">NAD</keyword>
<comment type="function">
    <text evidence="17">Core subunit of the mitochondrial membrane respiratory chain NADH dehydrogenase (Complex I) which catalyzes electron transfer from NADH through the respiratory chain, using ubiquinone as an electron acceptor. Essential for the catalytic activity and assembly of complex I.</text>
</comment>
<protein>
    <recommendedName>
        <fullName evidence="4 17">NADH-ubiquinone oxidoreductase chain 2</fullName>
        <ecNumber evidence="3 17">7.1.1.2</ecNumber>
    </recommendedName>
</protein>
<dbReference type="GO" id="GO:0008137">
    <property type="term" value="F:NADH dehydrogenase (ubiquinone) activity"/>
    <property type="evidence" value="ECO:0007669"/>
    <property type="project" value="UniProtKB-EC"/>
</dbReference>
<keyword evidence="13 17" id="KW-0830">Ubiquinone</keyword>
<sequence>MNPYALSIFLSSLALGTITTISSYNWILAWIGLEINTLAIIPLMTKTPHPRAIEAATKYFLTQAAASSLILFSCIINAWTTGEWTINPPSDPSYAPTILLSIAIGMKLGIAPLHFWLPEVMQGLNLQTGFILLTWQKLAPMALLIQLSDAINLNLMLTLGLISAIIGGWGGINQTQVRKILAFSSVANLGWMVAVLKISPQLTLFYFILYVTMTSTLFLALILMNTKRISELSTSWTKSPSLTALSLLLILSLSGLPPLTGFSPKWLVAQELIKQDLTSFTFIILLASLLSLFFYLHLTYILSLTLAPNMTHSTSNWPHQKKTPIATPIILSLTILPATPIMLALF</sequence>
<evidence type="ECO:0000256" key="3">
    <source>
        <dbReference type="ARBA" id="ARBA00012944"/>
    </source>
</evidence>
<keyword evidence="15 17" id="KW-0472">Membrane</keyword>
<feature type="transmembrane region" description="Helical" evidence="17">
    <location>
        <begin position="204"/>
        <end position="222"/>
    </location>
</feature>
<evidence type="ECO:0000256" key="13">
    <source>
        <dbReference type="ARBA" id="ARBA00023075"/>
    </source>
</evidence>
<evidence type="ECO:0000256" key="17">
    <source>
        <dbReference type="RuleBase" id="RU003403"/>
    </source>
</evidence>
<accession>S4V031</accession>
<dbReference type="EMBL" id="JX564880">
    <property type="protein sequence ID" value="AGN71368.1"/>
    <property type="molecule type" value="Genomic_DNA"/>
</dbReference>
<dbReference type="PANTHER" id="PTHR46552:SF1">
    <property type="entry name" value="NADH-UBIQUINONE OXIDOREDUCTASE CHAIN 2"/>
    <property type="match status" value="1"/>
</dbReference>
<evidence type="ECO:0000256" key="1">
    <source>
        <dbReference type="ARBA" id="ARBA00004448"/>
    </source>
</evidence>
<dbReference type="GO" id="GO:0006120">
    <property type="term" value="P:mitochondrial electron transport, NADH to ubiquinone"/>
    <property type="evidence" value="ECO:0007669"/>
    <property type="project" value="InterPro"/>
</dbReference>
<evidence type="ECO:0000259" key="18">
    <source>
        <dbReference type="Pfam" id="PF00361"/>
    </source>
</evidence>
<feature type="transmembrane region" description="Helical" evidence="17">
    <location>
        <begin position="56"/>
        <end position="78"/>
    </location>
</feature>
<reference evidence="20" key="1">
    <citation type="journal article" date="2013" name="Mol. Biol. Evol.">
        <title>Efficient Sequencing of Anuran mtDNAs and a Mitogenomic Exploration of the Phylogeny and Evolution of Frogs.</title>
        <authorList>
            <person name="Zhang P."/>
            <person name="Liang D."/>
            <person name="Mao R.L."/>
            <person name="Hillis D.M."/>
            <person name="Wake D.B."/>
            <person name="Cannatella D.C."/>
        </authorList>
    </citation>
    <scope>NUCLEOTIDE SEQUENCE</scope>
</reference>
<feature type="transmembrane region" description="Helical" evidence="17">
    <location>
        <begin position="280"/>
        <end position="304"/>
    </location>
</feature>
<evidence type="ECO:0000256" key="2">
    <source>
        <dbReference type="ARBA" id="ARBA00007012"/>
    </source>
</evidence>
<gene>
    <name evidence="20" type="primary">ND2</name>
</gene>
<dbReference type="InterPro" id="IPR010933">
    <property type="entry name" value="NADH_DH_su2_C"/>
</dbReference>
<feature type="transmembrane region" description="Helical" evidence="17">
    <location>
        <begin position="129"/>
        <end position="147"/>
    </location>
</feature>
<dbReference type="PANTHER" id="PTHR46552">
    <property type="entry name" value="NADH-UBIQUINONE OXIDOREDUCTASE CHAIN 2"/>
    <property type="match status" value="1"/>
</dbReference>
<evidence type="ECO:0000256" key="14">
    <source>
        <dbReference type="ARBA" id="ARBA00023128"/>
    </source>
</evidence>
<feature type="transmembrane region" description="Helical" evidence="17">
    <location>
        <begin position="325"/>
        <end position="345"/>
    </location>
</feature>
<comment type="catalytic activity">
    <reaction evidence="16 17">
        <text>a ubiquinone + NADH + 5 H(+)(in) = a ubiquinol + NAD(+) + 4 H(+)(out)</text>
        <dbReference type="Rhea" id="RHEA:29091"/>
        <dbReference type="Rhea" id="RHEA-COMP:9565"/>
        <dbReference type="Rhea" id="RHEA-COMP:9566"/>
        <dbReference type="ChEBI" id="CHEBI:15378"/>
        <dbReference type="ChEBI" id="CHEBI:16389"/>
        <dbReference type="ChEBI" id="CHEBI:17976"/>
        <dbReference type="ChEBI" id="CHEBI:57540"/>
        <dbReference type="ChEBI" id="CHEBI:57945"/>
        <dbReference type="EC" id="7.1.1.2"/>
    </reaction>
</comment>
<dbReference type="Pfam" id="PF06444">
    <property type="entry name" value="NADH_dehy_S2_C"/>
    <property type="match status" value="1"/>
</dbReference>
<keyword evidence="5" id="KW-0813">Transport</keyword>
<feature type="domain" description="NADH:quinone oxidoreductase/Mrp antiporter transmembrane" evidence="18">
    <location>
        <begin position="23"/>
        <end position="290"/>
    </location>
</feature>
<evidence type="ECO:0000256" key="8">
    <source>
        <dbReference type="ARBA" id="ARBA00022792"/>
    </source>
</evidence>
<evidence type="ECO:0000256" key="15">
    <source>
        <dbReference type="ARBA" id="ARBA00023136"/>
    </source>
</evidence>
<dbReference type="EC" id="7.1.1.2" evidence="3 17"/>
<evidence type="ECO:0000256" key="6">
    <source>
        <dbReference type="ARBA" id="ARBA00022660"/>
    </source>
</evidence>
<dbReference type="Pfam" id="PF00361">
    <property type="entry name" value="Proton_antipo_M"/>
    <property type="match status" value="1"/>
</dbReference>
<dbReference type="AlphaFoldDB" id="S4V031"/>
<keyword evidence="14 17" id="KW-0496">Mitochondrion</keyword>
<keyword evidence="7 17" id="KW-0812">Transmembrane</keyword>
<keyword evidence="6 17" id="KW-0679">Respiratory chain</keyword>
<feature type="transmembrane region" description="Helical" evidence="17">
    <location>
        <begin position="98"/>
        <end position="117"/>
    </location>
</feature>
<feature type="transmembrane region" description="Helical" evidence="17">
    <location>
        <begin position="242"/>
        <end position="260"/>
    </location>
</feature>
<keyword evidence="9 17" id="KW-1278">Translocase</keyword>
<feature type="transmembrane region" description="Helical" evidence="17">
    <location>
        <begin position="153"/>
        <end position="173"/>
    </location>
</feature>
<proteinExistence type="inferred from homology"/>
<comment type="subcellular location">
    <subcellularLocation>
        <location evidence="1 17">Mitochondrion inner membrane</location>
        <topology evidence="1 17">Multi-pass membrane protein</topology>
    </subcellularLocation>
</comment>
<dbReference type="InterPro" id="IPR001750">
    <property type="entry name" value="ND/Mrp_TM"/>
</dbReference>
<organism evidence="20">
    <name type="scientific">Odontophrynus occidentalis</name>
    <dbReference type="NCBI Taxonomy" id="326981"/>
    <lineage>
        <taxon>Eukaryota</taxon>
        <taxon>Metazoa</taxon>
        <taxon>Chordata</taxon>
        <taxon>Craniata</taxon>
        <taxon>Vertebrata</taxon>
        <taxon>Euteleostomi</taxon>
        <taxon>Amphibia</taxon>
        <taxon>Batrachia</taxon>
        <taxon>Anura</taxon>
        <taxon>Neobatrachia</taxon>
        <taxon>Hyloidea</taxon>
        <taxon>Alsodidae</taxon>
        <taxon>Odontophrynus</taxon>
    </lineage>
</organism>
<dbReference type="InterPro" id="IPR003917">
    <property type="entry name" value="NADH_UbQ_OxRdtase_chain2"/>
</dbReference>
<keyword evidence="8 17" id="KW-0999">Mitochondrion inner membrane</keyword>
<evidence type="ECO:0000256" key="7">
    <source>
        <dbReference type="ARBA" id="ARBA00022692"/>
    </source>
</evidence>
<evidence type="ECO:0000256" key="10">
    <source>
        <dbReference type="ARBA" id="ARBA00022982"/>
    </source>
</evidence>
<dbReference type="GO" id="GO:0005743">
    <property type="term" value="C:mitochondrial inner membrane"/>
    <property type="evidence" value="ECO:0007669"/>
    <property type="project" value="UniProtKB-SubCell"/>
</dbReference>
<comment type="similarity">
    <text evidence="2 17">Belongs to the complex I subunit 2 family.</text>
</comment>
<evidence type="ECO:0000256" key="5">
    <source>
        <dbReference type="ARBA" id="ARBA00022448"/>
    </source>
</evidence>